<dbReference type="Proteomes" id="UP000699462">
    <property type="component" value="Unassembled WGS sequence"/>
</dbReference>
<name>A0A8T0DQW2_9TREM</name>
<proteinExistence type="predicted"/>
<dbReference type="AlphaFoldDB" id="A0A8T0DQW2"/>
<accession>A0A8T0DQW2</accession>
<evidence type="ECO:0000313" key="2">
    <source>
        <dbReference type="EMBL" id="KAF8570143.1"/>
    </source>
</evidence>
<feature type="region of interest" description="Disordered" evidence="1">
    <location>
        <begin position="332"/>
        <end position="385"/>
    </location>
</feature>
<feature type="compositionally biased region" description="Basic and acidic residues" evidence="1">
    <location>
        <begin position="79"/>
        <end position="99"/>
    </location>
</feature>
<feature type="region of interest" description="Disordered" evidence="1">
    <location>
        <begin position="1"/>
        <end position="100"/>
    </location>
</feature>
<feature type="compositionally biased region" description="Polar residues" evidence="1">
    <location>
        <begin position="36"/>
        <end position="56"/>
    </location>
</feature>
<feature type="compositionally biased region" description="Polar residues" evidence="1">
    <location>
        <begin position="492"/>
        <end position="524"/>
    </location>
</feature>
<dbReference type="OrthoDB" id="6242018at2759"/>
<feature type="compositionally biased region" description="Pro residues" evidence="1">
    <location>
        <begin position="235"/>
        <end position="246"/>
    </location>
</feature>
<gene>
    <name evidence="2" type="ORF">P879_01050</name>
</gene>
<feature type="region of interest" description="Disordered" evidence="1">
    <location>
        <begin position="476"/>
        <end position="524"/>
    </location>
</feature>
<comment type="caution">
    <text evidence="2">The sequence shown here is derived from an EMBL/GenBank/DDBJ whole genome shotgun (WGS) entry which is preliminary data.</text>
</comment>
<feature type="compositionally biased region" description="Basic and acidic residues" evidence="1">
    <location>
        <begin position="11"/>
        <end position="35"/>
    </location>
</feature>
<feature type="region of interest" description="Disordered" evidence="1">
    <location>
        <begin position="185"/>
        <end position="247"/>
    </location>
</feature>
<reference evidence="2 3" key="1">
    <citation type="submission" date="2019-07" db="EMBL/GenBank/DDBJ databases">
        <title>Annotation for the trematode Paragonimus westermani.</title>
        <authorList>
            <person name="Choi Y.-J."/>
        </authorList>
    </citation>
    <scope>NUCLEOTIDE SEQUENCE [LARGE SCALE GENOMIC DNA]</scope>
    <source>
        <strain evidence="2">180907_Pwestermani</strain>
    </source>
</reference>
<feature type="compositionally biased region" description="Acidic residues" evidence="1">
    <location>
        <begin position="1"/>
        <end position="10"/>
    </location>
</feature>
<organism evidence="2 3">
    <name type="scientific">Paragonimus westermani</name>
    <dbReference type="NCBI Taxonomy" id="34504"/>
    <lineage>
        <taxon>Eukaryota</taxon>
        <taxon>Metazoa</taxon>
        <taxon>Spiralia</taxon>
        <taxon>Lophotrochozoa</taxon>
        <taxon>Platyhelminthes</taxon>
        <taxon>Trematoda</taxon>
        <taxon>Digenea</taxon>
        <taxon>Plagiorchiida</taxon>
        <taxon>Troglotremata</taxon>
        <taxon>Troglotrematidae</taxon>
        <taxon>Paragonimus</taxon>
    </lineage>
</organism>
<evidence type="ECO:0000313" key="3">
    <source>
        <dbReference type="Proteomes" id="UP000699462"/>
    </source>
</evidence>
<sequence>MIEEAEDGEEHTEHVDQTEKSEITSEIVEPRRERTSVGSVTAHVSSRGASPTSRSINIDKQESVDIEPVEGKSNNSHVEPMRKSSKNHDRPANGDHEVIDGNGMTSVVKLREYFTNLSQPSSTNILAEPKRIRKRSYTIPKKSITPLQVDTNLNGDKYVGLNTSASVEELRQIFEHGEMRTFERTHSLGHTMSPKPSVDQQPLRPSRVHHAKSVEFFSRPPKYRTPSPRPQSNLPTPPPLPLPPSPELIEAHFRRDRRDPRRYVNGKCKASTSFVASFNQSAQPIISMGLPFRSRSLALDRLGDNHSDTRKLKKRYRAGSITQRSLSPVELPVRGRRSRRTMPHSSKSFQSYGVDEHERNNVHSGSGLVRPQTEIKTSDKSVQSPCRALVPTSANHKWSDTDVIRLSPNETDGVYVRSAVVYERVADQSQPGGPRHYVTTYVVSPGPYPSKSTVQATNLWVAENALLSVDKDQNLPPYRTHTLSRPEPNYAQPPTESFGRNHSSTISTRQLSGRTRCTNQRPRSLTVTCSEPRKCLRVSTRPNTPKPLPTPPSASLHPYILRCASQDSSPDRSTQVLLTNIDKAVQCNSQRVQSSSPARSWSVKSLSPPPFRTPWLSSFRFSKSKQDDECRQHTDVDTYQEDGCYNSSRSCPVAHKYKPNEERNRILSVWNSGQPKELEPCRMERARTRAARERREWTRRAETLSRERRAYHEMRGSWSPPHIKSPARCITNDLEEDTEREIRNLVKQNRPLSPAPLPHRIVHVDHRSTQTPSKKDEKVQCGDPFRVNKHELIDDYEETGVDTTPITENFDAKREFFEQLIKTNQMLARCSFCSDCYHCPPEQIPRYSSYSSWDSDLQNAAYSAAVVAQRSNETQTEFPVRSLLTKDQSEPYDCAINYPVSKYAADVNFGRETTRPVRNYQRIDTVNEPIRAGPQQYVSSLYMSSQLPHSTRWDMVNNRSFDRNQNTAGESISMQHEYYAKPQIAMPKVAPNPPVDKETVHNTQYNRWEPVYLRHPTKMSHAELVHSPTATGCSRNAVVCMTRQDYSMRSGIHSPPCRFYTHNQQTSLESLHDVSTTSAADLAAYRGRVKQIVGELNERTFNHQNSTESLEMYPPEMNHKLRRSLRYN</sequence>
<keyword evidence="3" id="KW-1185">Reference proteome</keyword>
<protein>
    <submittedName>
        <fullName evidence="2">Uncharacterized protein</fullName>
    </submittedName>
</protein>
<dbReference type="EMBL" id="JTDF01001356">
    <property type="protein sequence ID" value="KAF8570143.1"/>
    <property type="molecule type" value="Genomic_DNA"/>
</dbReference>
<evidence type="ECO:0000256" key="1">
    <source>
        <dbReference type="SAM" id="MobiDB-lite"/>
    </source>
</evidence>